<protein>
    <submittedName>
        <fullName evidence="1">Uncharacterized protein</fullName>
    </submittedName>
</protein>
<dbReference type="AlphaFoldDB" id="A0A3M9NCC0"/>
<proteinExistence type="predicted"/>
<dbReference type="Proteomes" id="UP000267223">
    <property type="component" value="Unassembled WGS sequence"/>
</dbReference>
<comment type="caution">
    <text evidence="1">The sequence shown here is derived from an EMBL/GenBank/DDBJ whole genome shotgun (WGS) entry which is preliminary data.</text>
</comment>
<gene>
    <name evidence="1" type="ORF">EFY79_15675</name>
</gene>
<accession>A0A3M9NCC0</accession>
<evidence type="ECO:0000313" key="1">
    <source>
        <dbReference type="EMBL" id="RNI34608.1"/>
    </source>
</evidence>
<reference evidence="1 2" key="1">
    <citation type="submission" date="2018-11" db="EMBL/GenBank/DDBJ databases">
        <title>Draft genome sequence of Ferruginibacter sp. BO-59.</title>
        <authorList>
            <person name="Im W.T."/>
        </authorList>
    </citation>
    <scope>NUCLEOTIDE SEQUENCE [LARGE SCALE GENOMIC DNA]</scope>
    <source>
        <strain evidence="1 2">BO-59</strain>
    </source>
</reference>
<sequence>MHAANYCLFVEIIHPLLSDYFRITALACFFCYIKKCFIYLPTGRQVALLHFNKFWRWHLPLQFKFAFFIVT</sequence>
<keyword evidence="2" id="KW-1185">Reference proteome</keyword>
<dbReference type="EMBL" id="RJJR01000013">
    <property type="protein sequence ID" value="RNI34608.1"/>
    <property type="molecule type" value="Genomic_DNA"/>
</dbReference>
<name>A0A3M9NCC0_9BACT</name>
<organism evidence="1 2">
    <name type="scientific">Hanamia caeni</name>
    <dbReference type="NCBI Taxonomy" id="2294116"/>
    <lineage>
        <taxon>Bacteria</taxon>
        <taxon>Pseudomonadati</taxon>
        <taxon>Bacteroidota</taxon>
        <taxon>Chitinophagia</taxon>
        <taxon>Chitinophagales</taxon>
        <taxon>Chitinophagaceae</taxon>
        <taxon>Hanamia</taxon>
    </lineage>
</organism>
<evidence type="ECO:0000313" key="2">
    <source>
        <dbReference type="Proteomes" id="UP000267223"/>
    </source>
</evidence>